<keyword evidence="3" id="KW-0597">Phosphoprotein</keyword>
<evidence type="ECO:0000259" key="4">
    <source>
        <dbReference type="PROSITE" id="PS50075"/>
    </source>
</evidence>
<dbReference type="GO" id="GO:0031177">
    <property type="term" value="F:phosphopantetheine binding"/>
    <property type="evidence" value="ECO:0007669"/>
    <property type="project" value="InterPro"/>
</dbReference>
<proteinExistence type="predicted"/>
<feature type="domain" description="Carrier" evidence="4">
    <location>
        <begin position="14"/>
        <end position="89"/>
    </location>
</feature>
<name>A0AAP5IG07_9CYAN</name>
<organism evidence="5 6">
    <name type="scientific">Aetokthonos hydrillicola Thurmond2011</name>
    <dbReference type="NCBI Taxonomy" id="2712845"/>
    <lineage>
        <taxon>Bacteria</taxon>
        <taxon>Bacillati</taxon>
        <taxon>Cyanobacteriota</taxon>
        <taxon>Cyanophyceae</taxon>
        <taxon>Nostocales</taxon>
        <taxon>Hapalosiphonaceae</taxon>
        <taxon>Aetokthonos</taxon>
    </lineage>
</organism>
<dbReference type="GO" id="GO:0006633">
    <property type="term" value="P:fatty acid biosynthetic process"/>
    <property type="evidence" value="ECO:0007669"/>
    <property type="project" value="TreeGrafter"/>
</dbReference>
<dbReference type="SMART" id="SM00823">
    <property type="entry name" value="PKS_PP"/>
    <property type="match status" value="1"/>
</dbReference>
<dbReference type="InterPro" id="IPR036736">
    <property type="entry name" value="ACP-like_sf"/>
</dbReference>
<dbReference type="GO" id="GO:0004312">
    <property type="term" value="F:fatty acid synthase activity"/>
    <property type="evidence" value="ECO:0007669"/>
    <property type="project" value="TreeGrafter"/>
</dbReference>
<dbReference type="SUPFAM" id="SSF53474">
    <property type="entry name" value="alpha/beta-Hydrolases"/>
    <property type="match status" value="1"/>
</dbReference>
<dbReference type="Gene3D" id="1.10.1200.10">
    <property type="entry name" value="ACP-like"/>
    <property type="match status" value="1"/>
</dbReference>
<evidence type="ECO:0000256" key="3">
    <source>
        <dbReference type="ARBA" id="ARBA00022553"/>
    </source>
</evidence>
<dbReference type="PROSITE" id="PS50075">
    <property type="entry name" value="CARRIER"/>
    <property type="match status" value="1"/>
</dbReference>
<reference evidence="6" key="1">
    <citation type="journal article" date="2021" name="Science">
        <title>Hunting the eagle killer: A cyanobacterial neurotoxin causes vacuolar myelinopathy.</title>
        <authorList>
            <person name="Breinlinger S."/>
            <person name="Phillips T.J."/>
            <person name="Haram B.N."/>
            <person name="Mares J."/>
            <person name="Martinez Yerena J.A."/>
            <person name="Hrouzek P."/>
            <person name="Sobotka R."/>
            <person name="Henderson W.M."/>
            <person name="Schmieder P."/>
            <person name="Williams S.M."/>
            <person name="Lauderdale J.D."/>
            <person name="Wilde H.D."/>
            <person name="Gerrin W."/>
            <person name="Kust A."/>
            <person name="Washington J.W."/>
            <person name="Wagner C."/>
            <person name="Geier B."/>
            <person name="Liebeke M."/>
            <person name="Enke H."/>
            <person name="Niedermeyer T.H.J."/>
            <person name="Wilde S.B."/>
        </authorList>
    </citation>
    <scope>NUCLEOTIDE SEQUENCE [LARGE SCALE GENOMIC DNA]</scope>
    <source>
        <strain evidence="6">Thurmond2011</strain>
    </source>
</reference>
<dbReference type="InterPro" id="IPR020806">
    <property type="entry name" value="PKS_PP-bd"/>
</dbReference>
<protein>
    <submittedName>
        <fullName evidence="5">Thioesterase domain-containing protein</fullName>
    </submittedName>
</protein>
<evidence type="ECO:0000313" key="5">
    <source>
        <dbReference type="EMBL" id="MDR9900022.1"/>
    </source>
</evidence>
<keyword evidence="2" id="KW-0596">Phosphopantetheine</keyword>
<dbReference type="FunFam" id="1.10.1200.10:FF:000005">
    <property type="entry name" value="Nonribosomal peptide synthetase 1"/>
    <property type="match status" value="1"/>
</dbReference>
<dbReference type="SUPFAM" id="SSF47336">
    <property type="entry name" value="ACP-like"/>
    <property type="match status" value="1"/>
</dbReference>
<evidence type="ECO:0000256" key="1">
    <source>
        <dbReference type="ARBA" id="ARBA00001957"/>
    </source>
</evidence>
<dbReference type="InterPro" id="IPR050091">
    <property type="entry name" value="PKS_NRPS_Biosynth_Enz"/>
</dbReference>
<dbReference type="PANTHER" id="PTHR43775">
    <property type="entry name" value="FATTY ACID SYNTHASE"/>
    <property type="match status" value="1"/>
</dbReference>
<gene>
    <name evidence="5" type="ORF">G7B40_036530</name>
</gene>
<sequence>MSSVSKTTKPTFIAPRNDLERELTKIWERLLGVQPIGVRDDFFDLDGDSLLAVDLFAEIDKKFGIKFPIATLFQAGTVETLAQRIAQRENTASGQTTVNLSSAALSPQQEESKVSWSSLVEIQPTGFKPPLFCIHPLGGEVLCYRELALLLGSDQPVYGLQPQGLDGKRSPYTRVEEMASHYVREIQRFQPNGPYFLAGYSFGGIVAFEIAQQLHRQGEDVGIIAMIDTCRPGYIKRTPLFIRVLLHIKNTIKMGPAYLWQKVKGWSQHSNYHLKQHYKRYFDVAQHAISITSNFNGDNEHLEVIDANVQALAEYVFQTYAGNITLLRTEDKNRDDAVGVEYDPYFGWRDIILGKLDVDYIPGSHMSVLQEPHVQILAEKLRDRLEKVYKINSLRADS</sequence>
<evidence type="ECO:0000256" key="2">
    <source>
        <dbReference type="ARBA" id="ARBA00022450"/>
    </source>
</evidence>
<dbReference type="RefSeq" id="WP_208340877.1">
    <property type="nucleotide sequence ID" value="NZ_CAWQFN010000747.1"/>
</dbReference>
<dbReference type="InterPro" id="IPR029058">
    <property type="entry name" value="AB_hydrolase_fold"/>
</dbReference>
<evidence type="ECO:0000313" key="6">
    <source>
        <dbReference type="Proteomes" id="UP000667802"/>
    </source>
</evidence>
<dbReference type="InterPro" id="IPR009081">
    <property type="entry name" value="PP-bd_ACP"/>
</dbReference>
<dbReference type="Proteomes" id="UP000667802">
    <property type="component" value="Unassembled WGS sequence"/>
</dbReference>
<dbReference type="Pfam" id="PF00550">
    <property type="entry name" value="PP-binding"/>
    <property type="match status" value="1"/>
</dbReference>
<dbReference type="PANTHER" id="PTHR43775:SF37">
    <property type="entry name" value="SI:DKEY-61P9.11"/>
    <property type="match status" value="1"/>
</dbReference>
<comment type="caution">
    <text evidence="5">The sequence shown here is derived from an EMBL/GenBank/DDBJ whole genome shotgun (WGS) entry which is preliminary data.</text>
</comment>
<accession>A0AAP5IG07</accession>
<dbReference type="InterPro" id="IPR001031">
    <property type="entry name" value="Thioesterase"/>
</dbReference>
<dbReference type="AlphaFoldDB" id="A0AAP5IG07"/>
<dbReference type="EMBL" id="JAALHA020000029">
    <property type="protein sequence ID" value="MDR9900022.1"/>
    <property type="molecule type" value="Genomic_DNA"/>
</dbReference>
<dbReference type="Gene3D" id="3.40.50.1820">
    <property type="entry name" value="alpha/beta hydrolase"/>
    <property type="match status" value="1"/>
</dbReference>
<dbReference type="Pfam" id="PF00975">
    <property type="entry name" value="Thioesterase"/>
    <property type="match status" value="1"/>
</dbReference>
<comment type="cofactor">
    <cofactor evidence="1">
        <name>pantetheine 4'-phosphate</name>
        <dbReference type="ChEBI" id="CHEBI:47942"/>
    </cofactor>
</comment>
<keyword evidence="6" id="KW-1185">Reference proteome</keyword>